<name>A0A928VMU2_9CYAN</name>
<dbReference type="AlphaFoldDB" id="A0A928VMU2"/>
<protein>
    <submittedName>
        <fullName evidence="2">Uncharacterized protein</fullName>
    </submittedName>
</protein>
<keyword evidence="3" id="KW-1185">Reference proteome</keyword>
<evidence type="ECO:0000313" key="3">
    <source>
        <dbReference type="Proteomes" id="UP000625316"/>
    </source>
</evidence>
<sequence>MSAINQLLQSLAKQENQLQNTQFLAPCVKSGYIRTRIQGMVYGFTPEPKDFEGWGIFQPADTQSATLIESAEIWQIDEYLQALPAIRVRLVYQLQNQTWLAYPINEADMRQRFGTARPIVIHLVSEGTAFDAIIVRCLGAAFYFEMRDRKADPEPAEQLQTNLQQLTPIADLCFSGLTPEMRTTYELVARQTEEFPLPARTNHPAPSTNPRPVRHDEKRLRDALLTGGGFLDRYEDRGDYWTVEWRTSDGEAHTSAIAKRDLTVVTAGICLDGFDENFDLQSLVGVVEQQWDD</sequence>
<comment type="caution">
    <text evidence="2">The sequence shown here is derived from an EMBL/GenBank/DDBJ whole genome shotgun (WGS) entry which is preliminary data.</text>
</comment>
<accession>A0A928VMU2</accession>
<proteinExistence type="predicted"/>
<evidence type="ECO:0000256" key="1">
    <source>
        <dbReference type="SAM" id="MobiDB-lite"/>
    </source>
</evidence>
<gene>
    <name evidence="2" type="ORF">IQ266_07520</name>
</gene>
<reference evidence="2" key="1">
    <citation type="submission" date="2020-10" db="EMBL/GenBank/DDBJ databases">
        <authorList>
            <person name="Castelo-Branco R."/>
            <person name="Eusebio N."/>
            <person name="Adriana R."/>
            <person name="Vieira A."/>
            <person name="Brugerolle De Fraissinette N."/>
            <person name="Rezende De Castro R."/>
            <person name="Schneider M.P."/>
            <person name="Vasconcelos V."/>
            <person name="Leao P.N."/>
        </authorList>
    </citation>
    <scope>NUCLEOTIDE SEQUENCE</scope>
    <source>
        <strain evidence="2">LEGE 11480</strain>
    </source>
</reference>
<dbReference type="EMBL" id="JADEXQ010000018">
    <property type="protein sequence ID" value="MBE9029576.1"/>
    <property type="molecule type" value="Genomic_DNA"/>
</dbReference>
<dbReference type="Proteomes" id="UP000625316">
    <property type="component" value="Unassembled WGS sequence"/>
</dbReference>
<dbReference type="RefSeq" id="WP_264324393.1">
    <property type="nucleotide sequence ID" value="NZ_JADEXQ010000018.1"/>
</dbReference>
<evidence type="ECO:0000313" key="2">
    <source>
        <dbReference type="EMBL" id="MBE9029576.1"/>
    </source>
</evidence>
<organism evidence="2 3">
    <name type="scientific">Romeriopsis navalis LEGE 11480</name>
    <dbReference type="NCBI Taxonomy" id="2777977"/>
    <lineage>
        <taxon>Bacteria</taxon>
        <taxon>Bacillati</taxon>
        <taxon>Cyanobacteriota</taxon>
        <taxon>Cyanophyceae</taxon>
        <taxon>Leptolyngbyales</taxon>
        <taxon>Leptolyngbyaceae</taxon>
        <taxon>Romeriopsis</taxon>
        <taxon>Romeriopsis navalis</taxon>
    </lineage>
</organism>
<feature type="region of interest" description="Disordered" evidence="1">
    <location>
        <begin position="197"/>
        <end position="216"/>
    </location>
</feature>